<name>A0AAV6NZD5_9ROSI</name>
<proteinExistence type="predicted"/>
<feature type="compositionally biased region" description="Polar residues" evidence="1">
    <location>
        <begin position="9"/>
        <end position="22"/>
    </location>
</feature>
<comment type="caution">
    <text evidence="2">The sequence shown here is derived from an EMBL/GenBank/DDBJ whole genome shotgun (WGS) entry which is preliminary data.</text>
</comment>
<protein>
    <submittedName>
        <fullName evidence="2">Uncharacterized protein</fullName>
    </submittedName>
</protein>
<accession>A0AAV6NZD5</accession>
<dbReference type="Proteomes" id="UP000685013">
    <property type="component" value="Chromosome 3"/>
</dbReference>
<dbReference type="EMBL" id="JAGKQH010000003">
    <property type="protein sequence ID" value="KAG6604312.1"/>
    <property type="molecule type" value="Genomic_DNA"/>
</dbReference>
<reference evidence="2 3" key="1">
    <citation type="journal article" date="2021" name="Hortic Res">
        <title>The domestication of Cucurbita argyrosperma as revealed by the genome of its wild relative.</title>
        <authorList>
            <person name="Barrera-Redondo J."/>
            <person name="Sanchez-de la Vega G."/>
            <person name="Aguirre-Liguori J.A."/>
            <person name="Castellanos-Morales G."/>
            <person name="Gutierrez-Guerrero Y.T."/>
            <person name="Aguirre-Dugua X."/>
            <person name="Aguirre-Planter E."/>
            <person name="Tenaillon M.I."/>
            <person name="Lira-Saade R."/>
            <person name="Eguiarte L.E."/>
        </authorList>
    </citation>
    <scope>NUCLEOTIDE SEQUENCE [LARGE SCALE GENOMIC DNA]</scope>
    <source>
        <strain evidence="2">JBR-2021</strain>
    </source>
</reference>
<evidence type="ECO:0000256" key="1">
    <source>
        <dbReference type="SAM" id="MobiDB-lite"/>
    </source>
</evidence>
<keyword evidence="3" id="KW-1185">Reference proteome</keyword>
<organism evidence="2 3">
    <name type="scientific">Cucurbita argyrosperma subsp. sororia</name>
    <dbReference type="NCBI Taxonomy" id="37648"/>
    <lineage>
        <taxon>Eukaryota</taxon>
        <taxon>Viridiplantae</taxon>
        <taxon>Streptophyta</taxon>
        <taxon>Embryophyta</taxon>
        <taxon>Tracheophyta</taxon>
        <taxon>Spermatophyta</taxon>
        <taxon>Magnoliopsida</taxon>
        <taxon>eudicotyledons</taxon>
        <taxon>Gunneridae</taxon>
        <taxon>Pentapetalae</taxon>
        <taxon>rosids</taxon>
        <taxon>fabids</taxon>
        <taxon>Cucurbitales</taxon>
        <taxon>Cucurbitaceae</taxon>
        <taxon>Cucurbiteae</taxon>
        <taxon>Cucurbita</taxon>
    </lineage>
</organism>
<dbReference type="AlphaFoldDB" id="A0AAV6NZD5"/>
<gene>
    <name evidence="2" type="ORF">SDJN03_04921</name>
</gene>
<sequence length="259" mass="28524">MVKTKKRQNSNPIHLSGSSNSDIDLDLHGDDSWVVVKKQKVTILVPPTSIVTKSSSPNAGQSQLQPITQKVSNCQAGALEETCQESPAVVLPSISKTVKQSVAAHCNSTVKEPLKQAVTPNPDEACNSRPCKVSGLLNSAKSMKQPTHLHCPGGFLTGSTLLNQRLRALNLERKLQKAGGLSRWLESLGLNQFVDPPFSFSLPGIDGRKSVWLRAYLLPLHQDFFFNRQRTLFNLSSGRLFIGRYTQSNAKDLVEEFYL</sequence>
<evidence type="ECO:0000313" key="2">
    <source>
        <dbReference type="EMBL" id="KAG6604312.1"/>
    </source>
</evidence>
<feature type="non-terminal residue" evidence="2">
    <location>
        <position position="1"/>
    </location>
</feature>
<feature type="region of interest" description="Disordered" evidence="1">
    <location>
        <begin position="1"/>
        <end position="24"/>
    </location>
</feature>
<evidence type="ECO:0000313" key="3">
    <source>
        <dbReference type="Proteomes" id="UP000685013"/>
    </source>
</evidence>